<sequence>MLWWSTARQLHTVLAGGVAAFLLLLLLFQESTAQLPSFFASSASVVLILAAPVPLCAALMLCLESRLPSAEDTGVRPIRLLDTGVVLAALASALFLSLTVGMLLDSSPVLEAGRNSVFLVGLMLCVRPLAGSRAVMVPVCWIVVVALMGYDRFGHAHPWTVLPRPLTDVYALAITTFTLVAGLALQTYAARHESGRIAP</sequence>
<evidence type="ECO:0000313" key="3">
    <source>
        <dbReference type="Proteomes" id="UP000694501"/>
    </source>
</evidence>
<name>A0A949JJP4_9ACTN</name>
<keyword evidence="1" id="KW-0812">Transmembrane</keyword>
<keyword evidence="1" id="KW-1133">Transmembrane helix</keyword>
<dbReference type="EMBL" id="JAELVF020000001">
    <property type="protein sequence ID" value="MBU7596401.1"/>
    <property type="molecule type" value="Genomic_DNA"/>
</dbReference>
<dbReference type="Proteomes" id="UP000694501">
    <property type="component" value="Unassembled WGS sequence"/>
</dbReference>
<feature type="transmembrane region" description="Helical" evidence="1">
    <location>
        <begin position="133"/>
        <end position="150"/>
    </location>
</feature>
<reference evidence="2" key="1">
    <citation type="submission" date="2021-06" db="EMBL/GenBank/DDBJ databases">
        <title>Sequencing of actinobacteria type strains.</title>
        <authorList>
            <person name="Nguyen G.-S."/>
            <person name="Wentzel A."/>
        </authorList>
    </citation>
    <scope>NUCLEOTIDE SEQUENCE</scope>
    <source>
        <strain evidence="2">P38-E01</strain>
    </source>
</reference>
<dbReference type="AlphaFoldDB" id="A0A949JJP4"/>
<feature type="transmembrane region" description="Helical" evidence="1">
    <location>
        <begin position="43"/>
        <end position="63"/>
    </location>
</feature>
<keyword evidence="3" id="KW-1185">Reference proteome</keyword>
<comment type="caution">
    <text evidence="2">The sequence shown here is derived from an EMBL/GenBank/DDBJ whole genome shotgun (WGS) entry which is preliminary data.</text>
</comment>
<evidence type="ECO:0000313" key="2">
    <source>
        <dbReference type="EMBL" id="MBU7596401.1"/>
    </source>
</evidence>
<feature type="transmembrane region" description="Helical" evidence="1">
    <location>
        <begin position="170"/>
        <end position="190"/>
    </location>
</feature>
<feature type="transmembrane region" description="Helical" evidence="1">
    <location>
        <begin position="84"/>
        <end position="103"/>
    </location>
</feature>
<evidence type="ECO:0000256" key="1">
    <source>
        <dbReference type="SAM" id="Phobius"/>
    </source>
</evidence>
<proteinExistence type="predicted"/>
<accession>A0A949JJP4</accession>
<dbReference type="RefSeq" id="WP_211039830.1">
    <property type="nucleotide sequence ID" value="NZ_JAELVF020000001.1"/>
</dbReference>
<organism evidence="2 3">
    <name type="scientific">Streptomyces tardus</name>
    <dbReference type="NCBI Taxonomy" id="2780544"/>
    <lineage>
        <taxon>Bacteria</taxon>
        <taxon>Bacillati</taxon>
        <taxon>Actinomycetota</taxon>
        <taxon>Actinomycetes</taxon>
        <taxon>Kitasatosporales</taxon>
        <taxon>Streptomycetaceae</taxon>
        <taxon>Streptomyces</taxon>
    </lineage>
</organism>
<keyword evidence="1" id="KW-0472">Membrane</keyword>
<gene>
    <name evidence="2" type="ORF">JGS22_001780</name>
</gene>
<protein>
    <submittedName>
        <fullName evidence="2">Uncharacterized protein</fullName>
    </submittedName>
</protein>